<dbReference type="Pfam" id="PF00664">
    <property type="entry name" value="ABC_membrane"/>
    <property type="match status" value="1"/>
</dbReference>
<comment type="caution">
    <text evidence="11">The sequence shown here is derived from an EMBL/GenBank/DDBJ whole genome shotgun (WGS) entry which is preliminary data.</text>
</comment>
<dbReference type="InterPro" id="IPR027417">
    <property type="entry name" value="P-loop_NTPase"/>
</dbReference>
<dbReference type="SUPFAM" id="SSF52540">
    <property type="entry name" value="P-loop containing nucleoside triphosphate hydrolases"/>
    <property type="match status" value="1"/>
</dbReference>
<keyword evidence="4 11" id="KW-0067">ATP-binding</keyword>
<protein>
    <submittedName>
        <fullName evidence="11">ATP-binding cassette domain-containing protein</fullName>
    </submittedName>
</protein>
<feature type="transmembrane region" description="Helical" evidence="8">
    <location>
        <begin position="265"/>
        <end position="290"/>
    </location>
</feature>
<dbReference type="SUPFAM" id="SSF90123">
    <property type="entry name" value="ABC transporter transmembrane region"/>
    <property type="match status" value="1"/>
</dbReference>
<dbReference type="PANTHER" id="PTHR24221">
    <property type="entry name" value="ATP-BINDING CASSETTE SUB-FAMILY B"/>
    <property type="match status" value="1"/>
</dbReference>
<evidence type="ECO:0000313" key="12">
    <source>
        <dbReference type="Proteomes" id="UP000679722"/>
    </source>
</evidence>
<keyword evidence="2 8" id="KW-0812">Transmembrane</keyword>
<feature type="transmembrane region" description="Helical" evidence="8">
    <location>
        <begin position="155"/>
        <end position="181"/>
    </location>
</feature>
<feature type="compositionally biased region" description="Low complexity" evidence="7">
    <location>
        <begin position="702"/>
        <end position="723"/>
    </location>
</feature>
<evidence type="ECO:0000256" key="6">
    <source>
        <dbReference type="ARBA" id="ARBA00023136"/>
    </source>
</evidence>
<organism evidence="11 12">
    <name type="scientific">Marinomonas vulgaris</name>
    <dbReference type="NCBI Taxonomy" id="2823372"/>
    <lineage>
        <taxon>Bacteria</taxon>
        <taxon>Pseudomonadati</taxon>
        <taxon>Pseudomonadota</taxon>
        <taxon>Gammaproteobacteria</taxon>
        <taxon>Oceanospirillales</taxon>
        <taxon>Oceanospirillaceae</taxon>
        <taxon>Marinomonas</taxon>
    </lineage>
</organism>
<dbReference type="InterPro" id="IPR003439">
    <property type="entry name" value="ABC_transporter-like_ATP-bd"/>
</dbReference>
<evidence type="ECO:0000256" key="1">
    <source>
        <dbReference type="ARBA" id="ARBA00004651"/>
    </source>
</evidence>
<dbReference type="PANTHER" id="PTHR24221:SF248">
    <property type="entry name" value="ABC TRANSPORTER TRANSMEMBRANE REGION"/>
    <property type="match status" value="1"/>
</dbReference>
<feature type="region of interest" description="Disordered" evidence="7">
    <location>
        <begin position="702"/>
        <end position="732"/>
    </location>
</feature>
<feature type="transmembrane region" description="Helical" evidence="8">
    <location>
        <begin position="187"/>
        <end position="210"/>
    </location>
</feature>
<dbReference type="Proteomes" id="UP000679722">
    <property type="component" value="Unassembled WGS sequence"/>
</dbReference>
<reference evidence="11 12" key="1">
    <citation type="submission" date="2021-04" db="EMBL/GenBank/DDBJ databases">
        <authorList>
            <person name="Sun C."/>
        </authorList>
    </citation>
    <scope>NUCLEOTIDE SEQUENCE [LARGE SCALE GENOMIC DNA]</scope>
    <source>
        <strain evidence="11 12">A79</strain>
    </source>
</reference>
<keyword evidence="6 8" id="KW-0472">Membrane</keyword>
<dbReference type="InterPro" id="IPR011527">
    <property type="entry name" value="ABC1_TM_dom"/>
</dbReference>
<evidence type="ECO:0000256" key="7">
    <source>
        <dbReference type="SAM" id="MobiDB-lite"/>
    </source>
</evidence>
<keyword evidence="3" id="KW-0547">Nucleotide-binding</keyword>
<dbReference type="InterPro" id="IPR017871">
    <property type="entry name" value="ABC_transporter-like_CS"/>
</dbReference>
<dbReference type="Gene3D" id="1.20.1560.10">
    <property type="entry name" value="ABC transporter type 1, transmembrane domain"/>
    <property type="match status" value="1"/>
</dbReference>
<dbReference type="PROSITE" id="PS00211">
    <property type="entry name" value="ABC_TRANSPORTER_1"/>
    <property type="match status" value="1"/>
</dbReference>
<evidence type="ECO:0000256" key="3">
    <source>
        <dbReference type="ARBA" id="ARBA00022741"/>
    </source>
</evidence>
<keyword evidence="5 8" id="KW-1133">Transmembrane helix</keyword>
<gene>
    <name evidence="11" type="ORF">J9B83_09455</name>
</gene>
<dbReference type="PROSITE" id="PS50893">
    <property type="entry name" value="ABC_TRANSPORTER_2"/>
    <property type="match status" value="1"/>
</dbReference>
<evidence type="ECO:0000259" key="9">
    <source>
        <dbReference type="PROSITE" id="PS50893"/>
    </source>
</evidence>
<sequence length="732" mass="79769">MSSKHTNEGDIALSSAVVHRLFNELRLGISKGDIDNALEADELQTLPALDQLRALLNRLNIKGIKGGAVAWHRFDRRQLPALVCFDEQWWLASNDGDDVLLQSDEGQSDRVVSSSELSGVSVLWLKRVSSGRDKDAETPTARKLIMSALFQDKAWLGNVMVATVIVNILAVATSLFALQVYDRVVPTLAYSTLTTLVVGMAGIVLLDWLLKRTRAKVLDSLAADVDMRLSKQVFQHLLHLRLDNQPNSLGTLNAQVNGLESVRQFFTSGIVFGLIDLPFAIMFIAFIGVIGGVVGWVYALLFPIAIILGLITQFRLKSLIKKQIMRSNERQGLLIDVIRGSESIRANNAGWRFSKEWEQITQSLASYQVRQKTISQLSTATTGSLSTIAYVSAVVVGVFQVEAGNLTMGGMIACSILGGRVINPISQGVQYLVQWQSVSQSLNMVDQLLALELERQPDQHLLVGEKTIESIAVDNVRFAYTDSPVKHLDIESLTFHAGDRVLLVGPIGCGKSTLLKVLAGLYRPGEGRVKLGSLDLWEIDPQFVTSHISYLPQNVHLFKGTLKSNLTLSGTVSDTEMMDVVKELGVDKIAQGNPKGMELEVSEGGEGLSGGQRQLVALSRTITAKPTIWLLDEPTASLDGDSEKRVWEVLKQHIKPTDILVVSTHRPMLAAHIANRVLVMQQGKVVRDGAPAAILPGLMSNKATKPATSTAPAATKEASSPSSRTKRGFNAI</sequence>
<evidence type="ECO:0000313" key="11">
    <source>
        <dbReference type="EMBL" id="MBR7889167.1"/>
    </source>
</evidence>
<feature type="domain" description="ABC transmembrane type-1" evidence="10">
    <location>
        <begin position="159"/>
        <end position="437"/>
    </location>
</feature>
<accession>A0ABS5HBX4</accession>
<dbReference type="EMBL" id="JAGSSV010000010">
    <property type="protein sequence ID" value="MBR7889167.1"/>
    <property type="molecule type" value="Genomic_DNA"/>
</dbReference>
<dbReference type="SMART" id="SM00382">
    <property type="entry name" value="AAA"/>
    <property type="match status" value="1"/>
</dbReference>
<dbReference type="GO" id="GO:0005524">
    <property type="term" value="F:ATP binding"/>
    <property type="evidence" value="ECO:0007669"/>
    <property type="project" value="UniProtKB-KW"/>
</dbReference>
<dbReference type="InterPro" id="IPR003593">
    <property type="entry name" value="AAA+_ATPase"/>
</dbReference>
<keyword evidence="12" id="KW-1185">Reference proteome</keyword>
<reference evidence="12" key="2">
    <citation type="submission" date="2023-07" db="EMBL/GenBank/DDBJ databases">
        <title>Marinomonas vulgaris A79, complete genome.</title>
        <authorList>
            <person name="Ying J.-J."/>
        </authorList>
    </citation>
    <scope>NUCLEOTIDE SEQUENCE [LARGE SCALE GENOMIC DNA]</scope>
    <source>
        <strain evidence="12">A79</strain>
    </source>
</reference>
<dbReference type="PROSITE" id="PS50929">
    <property type="entry name" value="ABC_TM1F"/>
    <property type="match status" value="1"/>
</dbReference>
<evidence type="ECO:0000259" key="10">
    <source>
        <dbReference type="PROSITE" id="PS50929"/>
    </source>
</evidence>
<evidence type="ECO:0000256" key="5">
    <source>
        <dbReference type="ARBA" id="ARBA00022989"/>
    </source>
</evidence>
<proteinExistence type="predicted"/>
<feature type="domain" description="ABC transporter" evidence="9">
    <location>
        <begin position="471"/>
        <end position="707"/>
    </location>
</feature>
<dbReference type="InterPro" id="IPR036640">
    <property type="entry name" value="ABC1_TM_sf"/>
</dbReference>
<evidence type="ECO:0000256" key="4">
    <source>
        <dbReference type="ARBA" id="ARBA00022840"/>
    </source>
</evidence>
<comment type="subcellular location">
    <subcellularLocation>
        <location evidence="1">Cell membrane</location>
        <topology evidence="1">Multi-pass membrane protein</topology>
    </subcellularLocation>
</comment>
<dbReference type="Gene3D" id="3.40.50.300">
    <property type="entry name" value="P-loop containing nucleotide triphosphate hydrolases"/>
    <property type="match status" value="1"/>
</dbReference>
<dbReference type="RefSeq" id="WP_211536514.1">
    <property type="nucleotide sequence ID" value="NZ_JAGSSV010000010.1"/>
</dbReference>
<name>A0ABS5HBX4_9GAMM</name>
<evidence type="ECO:0000256" key="2">
    <source>
        <dbReference type="ARBA" id="ARBA00022692"/>
    </source>
</evidence>
<dbReference type="Pfam" id="PF00005">
    <property type="entry name" value="ABC_tran"/>
    <property type="match status" value="1"/>
</dbReference>
<feature type="transmembrane region" description="Helical" evidence="8">
    <location>
        <begin position="296"/>
        <end position="316"/>
    </location>
</feature>
<evidence type="ECO:0000256" key="8">
    <source>
        <dbReference type="SAM" id="Phobius"/>
    </source>
</evidence>
<dbReference type="InterPro" id="IPR039421">
    <property type="entry name" value="Type_1_exporter"/>
</dbReference>